<name>A0A2U1SPH4_METSR</name>
<evidence type="ECO:0000313" key="2">
    <source>
        <dbReference type="Proteomes" id="UP000245137"/>
    </source>
</evidence>
<dbReference type="AlphaFoldDB" id="A0A2U1SPH4"/>
<keyword evidence="2" id="KW-1185">Reference proteome</keyword>
<dbReference type="OrthoDB" id="283036at2"/>
<sequence length="173" mass="18949">MTIDIPSLIVAAGGEIVGKIRLQKVVYLLDQMGLGSGFSYEYHHYGPYSADLAEEVEDEVIIGHVESEQRRRLSDGVPYIVFRASTAGDGEPLDSSIPLDIAKNGLYEMQRRSATVLELAATIHWLAVMENRADWPTELVRRKGAKTQNGREQEAIELLKVLGLPPAVACSAG</sequence>
<comment type="caution">
    <text evidence="1">The sequence shown here is derived from an EMBL/GenBank/DDBJ whole genome shotgun (WGS) entry which is preliminary data.</text>
</comment>
<dbReference type="EMBL" id="PUIV01000020">
    <property type="protein sequence ID" value="PWB93495.1"/>
    <property type="molecule type" value="Genomic_DNA"/>
</dbReference>
<dbReference type="RefSeq" id="WP_108917660.1">
    <property type="nucleotide sequence ID" value="NZ_BGJY01000019.1"/>
</dbReference>
<gene>
    <name evidence="1" type="ORF">C5689_12780</name>
</gene>
<reference evidence="1 2" key="1">
    <citation type="journal article" date="2018" name="Appl. Microbiol. Biotechnol.">
        <title>Co-cultivation of the strictly anaerobic methanogen Methanosarcina barkeri with aerobic methanotrophs in an oxygen-limited membrane bioreactor.</title>
        <authorList>
            <person name="In 't Zandt M.H."/>
            <person name="van den Bosch T.J.M."/>
            <person name="Rijkers R."/>
            <person name="van Kessel M.A.H.J."/>
            <person name="Jetten M.S.M."/>
            <person name="Welte C.U."/>
        </authorList>
    </citation>
    <scope>NUCLEOTIDE SEQUENCE [LARGE SCALE GENOMIC DNA]</scope>
    <source>
        <strain evidence="1 2">DSM 17706</strain>
    </source>
</reference>
<proteinExistence type="predicted"/>
<dbReference type="Proteomes" id="UP000245137">
    <property type="component" value="Unassembled WGS sequence"/>
</dbReference>
<organism evidence="1 2">
    <name type="scientific">Methylosinus sporium</name>
    <dbReference type="NCBI Taxonomy" id="428"/>
    <lineage>
        <taxon>Bacteria</taxon>
        <taxon>Pseudomonadati</taxon>
        <taxon>Pseudomonadota</taxon>
        <taxon>Alphaproteobacteria</taxon>
        <taxon>Hyphomicrobiales</taxon>
        <taxon>Methylocystaceae</taxon>
        <taxon>Methylosinus</taxon>
    </lineage>
</organism>
<evidence type="ECO:0008006" key="3">
    <source>
        <dbReference type="Google" id="ProtNLM"/>
    </source>
</evidence>
<accession>A0A2U1SPH4</accession>
<evidence type="ECO:0000313" key="1">
    <source>
        <dbReference type="EMBL" id="PWB93495.1"/>
    </source>
</evidence>
<protein>
    <recommendedName>
        <fullName evidence="3">DUF4065 domain-containing protein</fullName>
    </recommendedName>
</protein>